<dbReference type="AlphaFoldDB" id="A0A6S6SQU6"/>
<name>A0A6S6SQU6_9BACT</name>
<dbReference type="PANTHER" id="PTHR48057">
    <property type="entry name" value="LEUCINE-RICH REPEAT SERINE/THREONINE-PROTEIN KINASE 1"/>
    <property type="match status" value="1"/>
</dbReference>
<reference evidence="2" key="1">
    <citation type="submission" date="2020-01" db="EMBL/GenBank/DDBJ databases">
        <authorList>
            <person name="Meier V. D."/>
            <person name="Meier V D."/>
        </authorList>
    </citation>
    <scope>NUCLEOTIDE SEQUENCE</scope>
    <source>
        <strain evidence="2">HLG_WM_MAG_10</strain>
    </source>
</reference>
<organism evidence="2">
    <name type="scientific">uncultured Aureispira sp</name>
    <dbReference type="NCBI Taxonomy" id="1331704"/>
    <lineage>
        <taxon>Bacteria</taxon>
        <taxon>Pseudomonadati</taxon>
        <taxon>Bacteroidota</taxon>
        <taxon>Saprospiria</taxon>
        <taxon>Saprospirales</taxon>
        <taxon>Saprospiraceae</taxon>
        <taxon>Aureispira</taxon>
        <taxon>environmental samples</taxon>
    </lineage>
</organism>
<dbReference type="PANTHER" id="PTHR48057:SF7">
    <property type="entry name" value="LEUCINE-RICH REPEAT SERINE_THREONINE-PROTEIN KINASE 1"/>
    <property type="match status" value="1"/>
</dbReference>
<feature type="domain" description="BRCT" evidence="1">
    <location>
        <begin position="271"/>
        <end position="355"/>
    </location>
</feature>
<dbReference type="InterPro" id="IPR001611">
    <property type="entry name" value="Leu-rich_rpt"/>
</dbReference>
<protein>
    <recommendedName>
        <fullName evidence="1">BRCT domain-containing protein</fullName>
    </recommendedName>
</protein>
<dbReference type="InterPro" id="IPR001357">
    <property type="entry name" value="BRCT_dom"/>
</dbReference>
<accession>A0A6S6SQU6</accession>
<dbReference type="PROSITE" id="PS50172">
    <property type="entry name" value="BRCT"/>
    <property type="match status" value="1"/>
</dbReference>
<evidence type="ECO:0000313" key="2">
    <source>
        <dbReference type="EMBL" id="CAA6805694.1"/>
    </source>
</evidence>
<dbReference type="InterPro" id="IPR052595">
    <property type="entry name" value="LRRC69/RLP"/>
</dbReference>
<dbReference type="Gene3D" id="3.80.10.10">
    <property type="entry name" value="Ribonuclease Inhibitor"/>
    <property type="match status" value="2"/>
</dbReference>
<evidence type="ECO:0000259" key="1">
    <source>
        <dbReference type="PROSITE" id="PS50172"/>
    </source>
</evidence>
<dbReference type="SUPFAM" id="SSF52047">
    <property type="entry name" value="RNI-like"/>
    <property type="match status" value="1"/>
</dbReference>
<dbReference type="SUPFAM" id="SSF52113">
    <property type="entry name" value="BRCT domain"/>
    <property type="match status" value="1"/>
</dbReference>
<dbReference type="InterPro" id="IPR036420">
    <property type="entry name" value="BRCT_dom_sf"/>
</dbReference>
<dbReference type="EMBL" id="CACVAQ010000112">
    <property type="protein sequence ID" value="CAA6805694.1"/>
    <property type="molecule type" value="Genomic_DNA"/>
</dbReference>
<proteinExistence type="predicted"/>
<sequence length="577" mass="66863">MKQRITLYSIDDLETVEDYEEIVCIRTNSYYKSKRFGELIGKCLHLEELYFLESYFKVTIPMSILRLPKLQTLVFRGVEATAILPFIGKLKSLKTLGLQDQSFLNFPKSLLDLPQLEELDFNNTQFGKDSNGWALLSSIQSLKHLNLLRAKLDPFPIEITEQSALSELAVPKKFYNQLVKKHPDFCANIPYLYSHSALEKKYYYNLLNICRKHQFEWSFRVVLFNLLAGNKEKLDRFASKEMILKTSDVKLLEVIRLKALEFYHNKWGKNTDRPLTKEAQLAVVGKVSINKQELRKKLKDQGIKYSSKITPKTTHLLLGQLPNGAYKEALEQQIPILSEQYVLEFINDNSEQYLVDDSDVNTAHIGQLLLSGQDENVLLALTLFKQGGFPKDLLTELFLAHRQTDNKIIHRESERLIRQYGSINLVDELKKNQMIFSKYASEVGVKRKLKSLQKRTELDCLKIARYGYQTYKKGFTFMLSESPQTESIQLLRERIEHKTLSLSKIGLTTIPIQLFELQELEVLDLSHNYQLRSISTKLLPKLSQLKTLILKGNYNLLENEKLLQKISTLMPDLKIQV</sequence>
<gene>
    <name evidence="2" type="ORF">HELGO_WM34160</name>
</gene>
<dbReference type="SMART" id="SM00292">
    <property type="entry name" value="BRCT"/>
    <property type="match status" value="1"/>
</dbReference>
<dbReference type="Gene3D" id="3.40.50.10190">
    <property type="entry name" value="BRCT domain"/>
    <property type="match status" value="1"/>
</dbReference>
<dbReference type="InterPro" id="IPR032675">
    <property type="entry name" value="LRR_dom_sf"/>
</dbReference>
<dbReference type="Pfam" id="PF00533">
    <property type="entry name" value="BRCT"/>
    <property type="match status" value="1"/>
</dbReference>
<dbReference type="Pfam" id="PF13855">
    <property type="entry name" value="LRR_8"/>
    <property type="match status" value="1"/>
</dbReference>